<dbReference type="SUPFAM" id="SSF56176">
    <property type="entry name" value="FAD-binding/transporter-associated domain-like"/>
    <property type="match status" value="1"/>
</dbReference>
<evidence type="ECO:0000256" key="2">
    <source>
        <dbReference type="ARBA" id="ARBA00005466"/>
    </source>
</evidence>
<dbReference type="PROSITE" id="PS51387">
    <property type="entry name" value="FAD_PCMH"/>
    <property type="match status" value="1"/>
</dbReference>
<dbReference type="Pfam" id="PF08031">
    <property type="entry name" value="BBE"/>
    <property type="match status" value="1"/>
</dbReference>
<protein>
    <submittedName>
        <fullName evidence="9">FAD-binding Berberine family protein</fullName>
    </submittedName>
</protein>
<name>A0AAV8E6Q0_9POAL</name>
<proteinExistence type="inferred from homology"/>
<evidence type="ECO:0000259" key="8">
    <source>
        <dbReference type="PROSITE" id="PS51387"/>
    </source>
</evidence>
<evidence type="ECO:0000313" key="9">
    <source>
        <dbReference type="EMBL" id="KAJ4774676.1"/>
    </source>
</evidence>
<dbReference type="InterPro" id="IPR016167">
    <property type="entry name" value="FAD-bd_PCMH_sub1"/>
</dbReference>
<comment type="similarity">
    <text evidence="2">Belongs to the oxygen-dependent FAD-linked oxidoreductase family.</text>
</comment>
<dbReference type="Gene3D" id="3.30.43.10">
    <property type="entry name" value="Uridine Diphospho-n-acetylenolpyruvylglucosamine Reductase, domain 2"/>
    <property type="match status" value="1"/>
</dbReference>
<evidence type="ECO:0000256" key="3">
    <source>
        <dbReference type="ARBA" id="ARBA00022630"/>
    </source>
</evidence>
<dbReference type="InterPro" id="IPR036318">
    <property type="entry name" value="FAD-bd_PCMH-like_sf"/>
</dbReference>
<dbReference type="EMBL" id="JAMFTS010000003">
    <property type="protein sequence ID" value="KAJ4774676.1"/>
    <property type="molecule type" value="Genomic_DNA"/>
</dbReference>
<feature type="domain" description="FAD-binding PCMH-type" evidence="8">
    <location>
        <begin position="73"/>
        <end position="250"/>
    </location>
</feature>
<dbReference type="Gene3D" id="3.40.462.20">
    <property type="match status" value="1"/>
</dbReference>
<dbReference type="Pfam" id="PF01565">
    <property type="entry name" value="FAD_binding_4"/>
    <property type="match status" value="1"/>
</dbReference>
<dbReference type="GO" id="GO:0016491">
    <property type="term" value="F:oxidoreductase activity"/>
    <property type="evidence" value="ECO:0007669"/>
    <property type="project" value="InterPro"/>
</dbReference>
<organism evidence="9 10">
    <name type="scientific">Rhynchospora pubera</name>
    <dbReference type="NCBI Taxonomy" id="906938"/>
    <lineage>
        <taxon>Eukaryota</taxon>
        <taxon>Viridiplantae</taxon>
        <taxon>Streptophyta</taxon>
        <taxon>Embryophyta</taxon>
        <taxon>Tracheophyta</taxon>
        <taxon>Spermatophyta</taxon>
        <taxon>Magnoliopsida</taxon>
        <taxon>Liliopsida</taxon>
        <taxon>Poales</taxon>
        <taxon>Cyperaceae</taxon>
        <taxon>Cyperoideae</taxon>
        <taxon>Rhynchosporeae</taxon>
        <taxon>Rhynchospora</taxon>
    </lineage>
</organism>
<feature type="chain" id="PRO_5043911160" evidence="7">
    <location>
        <begin position="23"/>
        <end position="633"/>
    </location>
</feature>
<dbReference type="Gene3D" id="3.30.465.10">
    <property type="match status" value="1"/>
</dbReference>
<dbReference type="InterPro" id="IPR016166">
    <property type="entry name" value="FAD-bd_PCMH"/>
</dbReference>
<dbReference type="PANTHER" id="PTHR32448">
    <property type="entry name" value="OS08G0158400 PROTEIN"/>
    <property type="match status" value="1"/>
</dbReference>
<dbReference type="Proteomes" id="UP001140206">
    <property type="component" value="Chromosome 3"/>
</dbReference>
<accession>A0AAV8E6Q0</accession>
<reference evidence="9" key="1">
    <citation type="submission" date="2022-08" db="EMBL/GenBank/DDBJ databases">
        <authorList>
            <person name="Marques A."/>
        </authorList>
    </citation>
    <scope>NUCLEOTIDE SEQUENCE</scope>
    <source>
        <strain evidence="9">RhyPub2mFocal</strain>
        <tissue evidence="9">Leaves</tissue>
    </source>
</reference>
<keyword evidence="5" id="KW-0274">FAD</keyword>
<keyword evidence="10" id="KW-1185">Reference proteome</keyword>
<comment type="cofactor">
    <cofactor evidence="1">
        <name>FAD</name>
        <dbReference type="ChEBI" id="CHEBI:57692"/>
    </cofactor>
</comment>
<feature type="signal peptide" evidence="7">
    <location>
        <begin position="1"/>
        <end position="22"/>
    </location>
</feature>
<keyword evidence="6" id="KW-0325">Glycoprotein</keyword>
<evidence type="ECO:0000256" key="1">
    <source>
        <dbReference type="ARBA" id="ARBA00001974"/>
    </source>
</evidence>
<keyword evidence="4 7" id="KW-0732">Signal</keyword>
<dbReference type="GO" id="GO:0071949">
    <property type="term" value="F:FAD binding"/>
    <property type="evidence" value="ECO:0007669"/>
    <property type="project" value="InterPro"/>
</dbReference>
<evidence type="ECO:0000313" key="10">
    <source>
        <dbReference type="Proteomes" id="UP001140206"/>
    </source>
</evidence>
<evidence type="ECO:0000256" key="4">
    <source>
        <dbReference type="ARBA" id="ARBA00022729"/>
    </source>
</evidence>
<evidence type="ECO:0000256" key="6">
    <source>
        <dbReference type="ARBA" id="ARBA00023180"/>
    </source>
</evidence>
<evidence type="ECO:0000256" key="7">
    <source>
        <dbReference type="SAM" id="SignalP"/>
    </source>
</evidence>
<keyword evidence="3" id="KW-0285">Flavoprotein</keyword>
<dbReference type="InterPro" id="IPR012951">
    <property type="entry name" value="BBE"/>
</dbReference>
<comment type="caution">
    <text evidence="9">The sequence shown here is derived from an EMBL/GenBank/DDBJ whole genome shotgun (WGS) entry which is preliminary data.</text>
</comment>
<dbReference type="AlphaFoldDB" id="A0AAV8E6Q0"/>
<dbReference type="InterPro" id="IPR006094">
    <property type="entry name" value="Oxid_FAD_bind_N"/>
</dbReference>
<gene>
    <name evidence="9" type="ORF">LUZ62_058933</name>
</gene>
<dbReference type="InterPro" id="IPR016169">
    <property type="entry name" value="FAD-bd_PCMH_sub2"/>
</dbReference>
<sequence length="633" mass="69465">MAATTLLLLSLLLLSCCHLAKPQTRYNKFTSSQDDLAACLTDAGIHNFSLYDTPSYYSALNVSIQNLRFVGPTIRKLVAIVIPSSQLHLKNAILCMRTMSLKIRLRSGGHSYEGLSYTAEESSTPFAVIDLMNLNKIQIDLTSQTAWVEAGATLGELYYAISESSLSLAFSAGSCPTVGSGGHIAGGGFGLLSRKYGLAADNVIDAVLIDPSGRVMNRTGMSEDLFWAIRGGGGGNWGAVYSWHVQLVPVPDKVSAFVLNRPGSVQFVAELVNIWQSVAPFLPDEFYLSAFVGAGLPECNQTGTISVTFKGLYLGPKQEALRILERRFPQIGILDLNVQEMSWIESVLFFSGLPNGSSVSDLKNRALHSKTFFKAKSDYVQVPISKEGLIGAINFLSQEPKAYVILDPYGGVMDRVGSSDFPFPHRKGNLYSVQYMIEWTAKDDPKRKYYMNWIRFLYNYMQDHVSKNPRAAFVNYLDLDLGKNGAGPEIMQGYNPTEDARAWGERYFMGNYDRLVRAKTAVDPYNVFSNAQSVPPDFGLWSEEVKTQVTEQLLSLKKIPLHVARGELADSEVEEEAWIHAVNKPVSAQVPWRRCKRASGSGAGPSSAGGSGAGTIASISHLSFQQSRFLSLS</sequence>
<evidence type="ECO:0000256" key="5">
    <source>
        <dbReference type="ARBA" id="ARBA00022827"/>
    </source>
</evidence>